<evidence type="ECO:0000256" key="4">
    <source>
        <dbReference type="PROSITE-ProRule" id="PRU00433"/>
    </source>
</evidence>
<dbReference type="OrthoDB" id="9757546at2"/>
<dbReference type="RefSeq" id="WP_157292813.1">
    <property type="nucleotide sequence ID" value="NZ_KQ557013.1"/>
</dbReference>
<feature type="signal peptide" evidence="5">
    <location>
        <begin position="1"/>
        <end position="19"/>
    </location>
</feature>
<evidence type="ECO:0000313" key="9">
    <source>
        <dbReference type="Proteomes" id="UP000051276"/>
    </source>
</evidence>
<evidence type="ECO:0000313" key="8">
    <source>
        <dbReference type="EMBL" id="KRT59108.1"/>
    </source>
</evidence>
<evidence type="ECO:0000313" key="7">
    <source>
        <dbReference type="EMBL" id="KRT56601.1"/>
    </source>
</evidence>
<dbReference type="Pfam" id="PF13442">
    <property type="entry name" value="Cytochrome_CBB3"/>
    <property type="match status" value="1"/>
</dbReference>
<evidence type="ECO:0000256" key="1">
    <source>
        <dbReference type="ARBA" id="ARBA00022617"/>
    </source>
</evidence>
<dbReference type="SUPFAM" id="SSF46626">
    <property type="entry name" value="Cytochrome c"/>
    <property type="match status" value="1"/>
</dbReference>
<dbReference type="GO" id="GO:0020037">
    <property type="term" value="F:heme binding"/>
    <property type="evidence" value="ECO:0007669"/>
    <property type="project" value="InterPro"/>
</dbReference>
<proteinExistence type="predicted"/>
<protein>
    <submittedName>
        <fullName evidence="7">Cytochrome C oxidase, cbb3-type, subunit III</fullName>
    </submittedName>
</protein>
<dbReference type="EMBL" id="LMXI01000204">
    <property type="protein sequence ID" value="KRT59108.1"/>
    <property type="molecule type" value="Genomic_DNA"/>
</dbReference>
<accession>A0A0T5Z189</accession>
<dbReference type="InterPro" id="IPR036909">
    <property type="entry name" value="Cyt_c-like_dom_sf"/>
</dbReference>
<dbReference type="EMBL" id="LDXT01000037">
    <property type="protein sequence ID" value="KRT56601.1"/>
    <property type="molecule type" value="Genomic_DNA"/>
</dbReference>
<dbReference type="Gene3D" id="1.10.760.10">
    <property type="entry name" value="Cytochrome c-like domain"/>
    <property type="match status" value="1"/>
</dbReference>
<evidence type="ECO:0000259" key="6">
    <source>
        <dbReference type="PROSITE" id="PS51007"/>
    </source>
</evidence>
<organism evidence="7 10">
    <name type="scientific">endosymbiont of Ridgeia piscesae</name>
    <dbReference type="NCBI Taxonomy" id="54398"/>
    <lineage>
        <taxon>Bacteria</taxon>
        <taxon>Pseudomonadati</taxon>
        <taxon>Pseudomonadota</taxon>
        <taxon>Gammaproteobacteria</taxon>
        <taxon>sulfur-oxidizing symbionts</taxon>
    </lineage>
</organism>
<gene>
    <name evidence="7" type="ORF">Ga0074115_1602</name>
    <name evidence="8" type="ORF">Ga0076813_14902</name>
</gene>
<keyword evidence="2 4" id="KW-0479">Metal-binding</keyword>
<dbReference type="PROSITE" id="PS51007">
    <property type="entry name" value="CYTC"/>
    <property type="match status" value="1"/>
</dbReference>
<keyword evidence="3 4" id="KW-0408">Iron</keyword>
<dbReference type="STRING" id="54398.Ga0074115_1602"/>
<evidence type="ECO:0000256" key="3">
    <source>
        <dbReference type="ARBA" id="ARBA00023004"/>
    </source>
</evidence>
<dbReference type="AlphaFoldDB" id="A0A0T5Z189"/>
<name>A0A0T5Z189_9GAMM</name>
<keyword evidence="5" id="KW-0732">Signal</keyword>
<reference evidence="9 10" key="1">
    <citation type="submission" date="2015-11" db="EMBL/GenBank/DDBJ databases">
        <title>The genome of Candidatus Endoriftia persephone in Ridgeia piscesae and population structure of the North Eastern Pacific vestimentiferan symbionts.</title>
        <authorList>
            <person name="Perez M."/>
            <person name="Juniper K.S."/>
        </authorList>
    </citation>
    <scope>NUCLEOTIDE SEQUENCE [LARGE SCALE GENOMIC DNA]</scope>
    <source>
        <strain evidence="8">Ind10</strain>
        <strain evidence="7">Ind11</strain>
    </source>
</reference>
<dbReference type="Proteomes" id="UP000051276">
    <property type="component" value="Unassembled WGS sequence"/>
</dbReference>
<comment type="caution">
    <text evidence="7">The sequence shown here is derived from an EMBL/GenBank/DDBJ whole genome shotgun (WGS) entry which is preliminary data.</text>
</comment>
<evidence type="ECO:0000256" key="2">
    <source>
        <dbReference type="ARBA" id="ARBA00022723"/>
    </source>
</evidence>
<sequence>MRNTLTAALLIMTSPFTLASDGESIYKQICSHCHVMQMGWEIKDKTTLKAPPFPGVTKVVRRIYNNEQQFVEFVSNYIKKPTRVRSRTKDAVIDQFGLMPNIGANMSDEEREIVAKWMFNNVGIN</sequence>
<feature type="chain" id="PRO_5010437736" evidence="5">
    <location>
        <begin position="20"/>
        <end position="125"/>
    </location>
</feature>
<dbReference type="GO" id="GO:0009055">
    <property type="term" value="F:electron transfer activity"/>
    <property type="evidence" value="ECO:0007669"/>
    <property type="project" value="InterPro"/>
</dbReference>
<dbReference type="InterPro" id="IPR009056">
    <property type="entry name" value="Cyt_c-like_dom"/>
</dbReference>
<evidence type="ECO:0000313" key="10">
    <source>
        <dbReference type="Proteomes" id="UP000051634"/>
    </source>
</evidence>
<dbReference type="GO" id="GO:0046872">
    <property type="term" value="F:metal ion binding"/>
    <property type="evidence" value="ECO:0007669"/>
    <property type="project" value="UniProtKB-KW"/>
</dbReference>
<feature type="domain" description="Cytochrome c" evidence="6">
    <location>
        <begin position="17"/>
        <end position="122"/>
    </location>
</feature>
<dbReference type="Proteomes" id="UP000051634">
    <property type="component" value="Unassembled WGS sequence"/>
</dbReference>
<evidence type="ECO:0000256" key="5">
    <source>
        <dbReference type="SAM" id="SignalP"/>
    </source>
</evidence>
<keyword evidence="10" id="KW-1185">Reference proteome</keyword>
<keyword evidence="1 4" id="KW-0349">Heme</keyword>